<keyword evidence="6" id="KW-0472">Membrane</keyword>
<dbReference type="GO" id="GO:0005886">
    <property type="term" value="C:plasma membrane"/>
    <property type="evidence" value="ECO:0007669"/>
    <property type="project" value="TreeGrafter"/>
</dbReference>
<dbReference type="Pfam" id="PF00072">
    <property type="entry name" value="Response_reg"/>
    <property type="match status" value="1"/>
</dbReference>
<dbReference type="SUPFAM" id="SSF47226">
    <property type="entry name" value="Histidine-containing phosphotransfer domain, HPT domain"/>
    <property type="match status" value="1"/>
</dbReference>
<dbReference type="GO" id="GO:0000155">
    <property type="term" value="F:phosphorelay sensor kinase activity"/>
    <property type="evidence" value="ECO:0007669"/>
    <property type="project" value="InterPro"/>
</dbReference>
<evidence type="ECO:0000256" key="1">
    <source>
        <dbReference type="ARBA" id="ARBA00000085"/>
    </source>
</evidence>
<dbReference type="EMBL" id="JACHYB010000002">
    <property type="protein sequence ID" value="MBB3187944.1"/>
    <property type="molecule type" value="Genomic_DNA"/>
</dbReference>
<dbReference type="SMART" id="SM00388">
    <property type="entry name" value="HisKA"/>
    <property type="match status" value="1"/>
</dbReference>
<dbReference type="AlphaFoldDB" id="A0A7W5DST8"/>
<dbReference type="RefSeq" id="WP_183413749.1">
    <property type="nucleotide sequence ID" value="NZ_JACHYB010000002.1"/>
</dbReference>
<dbReference type="InterPro" id="IPR036641">
    <property type="entry name" value="HPT_dom_sf"/>
</dbReference>
<dbReference type="Gene3D" id="3.40.50.2300">
    <property type="match status" value="1"/>
</dbReference>
<evidence type="ECO:0000256" key="2">
    <source>
        <dbReference type="ARBA" id="ARBA00012438"/>
    </source>
</evidence>
<dbReference type="Pfam" id="PF00512">
    <property type="entry name" value="HisKA"/>
    <property type="match status" value="1"/>
</dbReference>
<dbReference type="SUPFAM" id="SSF52172">
    <property type="entry name" value="CheY-like"/>
    <property type="match status" value="1"/>
</dbReference>
<dbReference type="InterPro" id="IPR001789">
    <property type="entry name" value="Sig_transdc_resp-reg_receiver"/>
</dbReference>
<dbReference type="InterPro" id="IPR003661">
    <property type="entry name" value="HisK_dim/P_dom"/>
</dbReference>
<keyword evidence="6" id="KW-1133">Transmembrane helix</keyword>
<dbReference type="Proteomes" id="UP000544222">
    <property type="component" value="Unassembled WGS sequence"/>
</dbReference>
<evidence type="ECO:0000256" key="3">
    <source>
        <dbReference type="ARBA" id="ARBA00022553"/>
    </source>
</evidence>
<keyword evidence="4" id="KW-0808">Transferase</keyword>
<dbReference type="CDD" id="cd00082">
    <property type="entry name" value="HisKA"/>
    <property type="match status" value="1"/>
</dbReference>
<dbReference type="Gene3D" id="3.30.565.10">
    <property type="entry name" value="Histidine kinase-like ATPase, C-terminal domain"/>
    <property type="match status" value="1"/>
</dbReference>
<evidence type="ECO:0000259" key="7">
    <source>
        <dbReference type="PROSITE" id="PS50109"/>
    </source>
</evidence>
<accession>A0A7W5DST8</accession>
<feature type="transmembrane region" description="Helical" evidence="6">
    <location>
        <begin position="278"/>
        <end position="301"/>
    </location>
</feature>
<protein>
    <recommendedName>
        <fullName evidence="2">histidine kinase</fullName>
        <ecNumber evidence="2">2.7.13.3</ecNumber>
    </recommendedName>
</protein>
<evidence type="ECO:0000313" key="8">
    <source>
        <dbReference type="EMBL" id="MBB3187944.1"/>
    </source>
</evidence>
<dbReference type="PANTHER" id="PTHR43047:SF72">
    <property type="entry name" value="OSMOSENSING HISTIDINE PROTEIN KINASE SLN1"/>
    <property type="match status" value="1"/>
</dbReference>
<dbReference type="SUPFAM" id="SSF47384">
    <property type="entry name" value="Homodimeric domain of signal transducing histidine kinase"/>
    <property type="match status" value="1"/>
</dbReference>
<dbReference type="SMART" id="SM00387">
    <property type="entry name" value="HATPase_c"/>
    <property type="match status" value="1"/>
</dbReference>
<comment type="catalytic activity">
    <reaction evidence="1">
        <text>ATP + protein L-histidine = ADP + protein N-phospho-L-histidine.</text>
        <dbReference type="EC" id="2.7.13.3"/>
    </reaction>
</comment>
<dbReference type="GO" id="GO:0009927">
    <property type="term" value="F:histidine phosphotransfer kinase activity"/>
    <property type="evidence" value="ECO:0007669"/>
    <property type="project" value="TreeGrafter"/>
</dbReference>
<dbReference type="Pfam" id="PF02518">
    <property type="entry name" value="HATPase_c"/>
    <property type="match status" value="1"/>
</dbReference>
<dbReference type="PANTHER" id="PTHR43047">
    <property type="entry name" value="TWO-COMPONENT HISTIDINE PROTEIN KINASE"/>
    <property type="match status" value="1"/>
</dbReference>
<dbReference type="SUPFAM" id="SSF55874">
    <property type="entry name" value="ATPase domain of HSP90 chaperone/DNA topoisomerase II/histidine kinase"/>
    <property type="match status" value="1"/>
</dbReference>
<proteinExistence type="predicted"/>
<sequence length="727" mass="81600">MNIENKIRFKAAGLYLIAGISAVAMVIFLYNVRSNINSQRIEAEKQHRVLIFTNDLIYAVGQAQASVSFFVSTRNEKYIKDFQVKLIYINSLIDTLSVIEPLEKENLQQIKVLLARQTSNVSELNRLLDDENPLTPISERIQQYKPQQNATSHVVTIRHDTVYKPSKEKKNFFRRLKDVFSPGKNTTMVVSNIRVDTIKVGNSTPSPFLSEVRSLAFSASKRYDQNIRAIEQQVANQIMSDREISAQIAGLLLELHKQTLNSMLDTIERNEQSINRNYTLSVIGGIIALGLILLFILLIIYDVNKGKEAREKLRQVMESRHKLLLSVSHDIKSPLGSILGYLELHRQQGEDVKSMQNSARHILALLENLLEYSSLEQGSLQLTSTTFSLEELSDEIGQMFLPLAEAKHISFTFSSDKIRIISDQMKIKQIIINLVSNAIKYTRIGEIKLATTYVNQQLRIEVKDTGAGIPEDKLEEIYEPFSRVESNNTLAHGTGLGMYVVKGLIELLTGSIQLISTVGKGTSVTVTIPCVKAESIIKQGSKRIAVFDDDPVIVKMAGEMLSRLGHVVIEKDYDVILTDMEMGELSGNDILASAGNIPVIVMTGHSDFTIEKALQLGFAGFLQKPFTMESLREIFGEGEKGNDGFLEEDEDEIRGLFRTSTAENYAILRQALADADFNKAQATCHKMLPMFVLLGYPVDALRRMDARRGNAYEGWEKDVETILTIKI</sequence>
<dbReference type="InterPro" id="IPR011006">
    <property type="entry name" value="CheY-like_superfamily"/>
</dbReference>
<keyword evidence="9" id="KW-1185">Reference proteome</keyword>
<evidence type="ECO:0000256" key="4">
    <source>
        <dbReference type="ARBA" id="ARBA00022679"/>
    </source>
</evidence>
<keyword evidence="3" id="KW-0597">Phosphoprotein</keyword>
<dbReference type="Gene3D" id="1.10.287.130">
    <property type="match status" value="1"/>
</dbReference>
<dbReference type="InterPro" id="IPR036097">
    <property type="entry name" value="HisK_dim/P_sf"/>
</dbReference>
<keyword evidence="5 8" id="KW-0418">Kinase</keyword>
<name>A0A7W5DST8_9PORP</name>
<organism evidence="8 9">
    <name type="scientific">Microbacter margulisiae</name>
    <dbReference type="NCBI Taxonomy" id="1350067"/>
    <lineage>
        <taxon>Bacteria</taxon>
        <taxon>Pseudomonadati</taxon>
        <taxon>Bacteroidota</taxon>
        <taxon>Bacteroidia</taxon>
        <taxon>Bacteroidales</taxon>
        <taxon>Porphyromonadaceae</taxon>
        <taxon>Microbacter</taxon>
    </lineage>
</organism>
<evidence type="ECO:0000313" key="9">
    <source>
        <dbReference type="Proteomes" id="UP000544222"/>
    </source>
</evidence>
<dbReference type="PRINTS" id="PR00344">
    <property type="entry name" value="BCTRLSENSOR"/>
</dbReference>
<feature type="transmembrane region" description="Helical" evidence="6">
    <location>
        <begin position="12"/>
        <end position="30"/>
    </location>
</feature>
<evidence type="ECO:0000256" key="5">
    <source>
        <dbReference type="ARBA" id="ARBA00022777"/>
    </source>
</evidence>
<dbReference type="InterPro" id="IPR004358">
    <property type="entry name" value="Sig_transdc_His_kin-like_C"/>
</dbReference>
<feature type="domain" description="Histidine kinase" evidence="7">
    <location>
        <begin position="326"/>
        <end position="532"/>
    </location>
</feature>
<dbReference type="InterPro" id="IPR003594">
    <property type="entry name" value="HATPase_dom"/>
</dbReference>
<keyword evidence="6" id="KW-0812">Transmembrane</keyword>
<evidence type="ECO:0000256" key="6">
    <source>
        <dbReference type="SAM" id="Phobius"/>
    </source>
</evidence>
<comment type="caution">
    <text evidence="8">The sequence shown here is derived from an EMBL/GenBank/DDBJ whole genome shotgun (WGS) entry which is preliminary data.</text>
</comment>
<dbReference type="SMART" id="SM00448">
    <property type="entry name" value="REC"/>
    <property type="match status" value="1"/>
</dbReference>
<dbReference type="PROSITE" id="PS50109">
    <property type="entry name" value="HIS_KIN"/>
    <property type="match status" value="1"/>
</dbReference>
<dbReference type="InterPro" id="IPR005467">
    <property type="entry name" value="His_kinase_dom"/>
</dbReference>
<reference evidence="8 9" key="1">
    <citation type="submission" date="2020-08" db="EMBL/GenBank/DDBJ databases">
        <title>Genomic Encyclopedia of Type Strains, Phase IV (KMG-IV): sequencing the most valuable type-strain genomes for metagenomic binning, comparative biology and taxonomic classification.</title>
        <authorList>
            <person name="Goeker M."/>
        </authorList>
    </citation>
    <scope>NUCLEOTIDE SEQUENCE [LARGE SCALE GENOMIC DNA]</scope>
    <source>
        <strain evidence="8 9">DSM 27471</strain>
    </source>
</reference>
<dbReference type="InterPro" id="IPR036890">
    <property type="entry name" value="HATPase_C_sf"/>
</dbReference>
<dbReference type="EC" id="2.7.13.3" evidence="2"/>
<gene>
    <name evidence="8" type="ORF">FHX64_002142</name>
</gene>